<reference evidence="1 2" key="1">
    <citation type="submission" date="2018-05" db="EMBL/GenBank/DDBJ databases">
        <title>Genomic Encyclopedia of Type Strains, Phase IV (KMG-IV): sequencing the most valuable type-strain genomes for metagenomic binning, comparative biology and taxonomic classification.</title>
        <authorList>
            <person name="Goeker M."/>
        </authorList>
    </citation>
    <scope>NUCLEOTIDE SEQUENCE [LARGE SCALE GENOMIC DNA]</scope>
    <source>
        <strain evidence="1 2">DSM 29661</strain>
    </source>
</reference>
<evidence type="ECO:0000313" key="2">
    <source>
        <dbReference type="Proteomes" id="UP000247555"/>
    </source>
</evidence>
<protein>
    <recommendedName>
        <fullName evidence="3">Methyltransferase family protein</fullName>
    </recommendedName>
</protein>
<dbReference type="InterPro" id="IPR029063">
    <property type="entry name" value="SAM-dependent_MTases_sf"/>
</dbReference>
<comment type="caution">
    <text evidence="1">The sequence shown here is derived from an EMBL/GenBank/DDBJ whole genome shotgun (WGS) entry which is preliminary data.</text>
</comment>
<proteinExistence type="predicted"/>
<gene>
    <name evidence="1" type="ORF">DFR34_10675</name>
</gene>
<evidence type="ECO:0008006" key="3">
    <source>
        <dbReference type="Google" id="ProtNLM"/>
    </source>
</evidence>
<evidence type="ECO:0000313" key="1">
    <source>
        <dbReference type="EMBL" id="PXX79439.1"/>
    </source>
</evidence>
<accession>A0A318KNX7</accession>
<name>A0A318KNX7_9NEIS</name>
<dbReference type="RefSeq" id="WP_211309312.1">
    <property type="nucleotide sequence ID" value="NZ_QJKI01000006.1"/>
</dbReference>
<dbReference type="Proteomes" id="UP000247555">
    <property type="component" value="Unassembled WGS sequence"/>
</dbReference>
<keyword evidence="2" id="KW-1185">Reference proteome</keyword>
<dbReference type="Gene3D" id="3.40.50.150">
    <property type="entry name" value="Vaccinia Virus protein VP39"/>
    <property type="match status" value="1"/>
</dbReference>
<dbReference type="EMBL" id="QJKI01000006">
    <property type="protein sequence ID" value="PXX79439.1"/>
    <property type="molecule type" value="Genomic_DNA"/>
</dbReference>
<organism evidence="1 2">
    <name type="scientific">Rivihabitans pingtungensis</name>
    <dbReference type="NCBI Taxonomy" id="1054498"/>
    <lineage>
        <taxon>Bacteria</taxon>
        <taxon>Pseudomonadati</taxon>
        <taxon>Pseudomonadota</taxon>
        <taxon>Betaproteobacteria</taxon>
        <taxon>Neisseriales</taxon>
        <taxon>Aquaspirillaceae</taxon>
        <taxon>Rivihabitans</taxon>
    </lineage>
</organism>
<dbReference type="SUPFAM" id="SSF53335">
    <property type="entry name" value="S-adenosyl-L-methionine-dependent methyltransferases"/>
    <property type="match status" value="1"/>
</dbReference>
<dbReference type="AlphaFoldDB" id="A0A318KNX7"/>
<sequence>MPAHPLTDSLFAHYPRPQRQDCSFYHSFDLPEGEIIGQWDLRQHADQYLGGVALNQRSVLEVGPASGFLSFHMENQGAQVTCVEPPLSYLWDAVPFADYDLEHWRQEFTAEIQKVRNSFWYVHHQKQSRVRLLETDPYAIPAAAGQFDVGLLASVLLHCRRPFDLLESVARRSERTMIITEIWNPTLGEGPVCMLLPHQGMKQVHTWWHFTPQFFISALGILGFTEARVSLHTQRQPAENREVTLFTVVCERPESQATSTHRPR</sequence>